<proteinExistence type="inferred from homology"/>
<evidence type="ECO:0000313" key="3">
    <source>
        <dbReference type="Proteomes" id="UP000323844"/>
    </source>
</evidence>
<dbReference type="GO" id="GO:0017148">
    <property type="term" value="P:negative regulation of translation"/>
    <property type="evidence" value="ECO:0007669"/>
    <property type="project" value="TreeGrafter"/>
</dbReference>
<evidence type="ECO:0000256" key="1">
    <source>
        <dbReference type="ARBA" id="ARBA00010574"/>
    </source>
</evidence>
<dbReference type="NCBIfam" id="TIGR00090">
    <property type="entry name" value="rsfS_iojap_ybeB"/>
    <property type="match status" value="1"/>
</dbReference>
<dbReference type="GO" id="GO:0090071">
    <property type="term" value="P:negative regulation of ribosome biogenesis"/>
    <property type="evidence" value="ECO:0007669"/>
    <property type="project" value="TreeGrafter"/>
</dbReference>
<dbReference type="Proteomes" id="UP000323844">
    <property type="component" value="Chromosome"/>
</dbReference>
<dbReference type="RefSeq" id="WP_148952156.1">
    <property type="nucleotide sequence ID" value="NZ_CP043312.1"/>
</dbReference>
<name>A0A5C0UHX8_9RICK</name>
<dbReference type="EMBL" id="CP043312">
    <property type="protein sequence ID" value="QEK39795.1"/>
    <property type="molecule type" value="Genomic_DNA"/>
</dbReference>
<accession>A0A5C0UHX8</accession>
<comment type="similarity">
    <text evidence="1">Belongs to the Iojap/RsfS family.</text>
</comment>
<sequence length="139" mass="15698">MEENSILSKRHVSYAQSKPIQRETCVEKVASVVIEILEQKKALSIKVFQNHPLASYIIVAEHESARGIQAIAQHVGFALKQCSKYEIGYDGFESSKWVAIDAQDIIVHLLTNEARIEYEIENLLQQASEEINLSALMQN</sequence>
<dbReference type="KEGG" id="snay:FZC37_02565"/>
<dbReference type="PANTHER" id="PTHR21043">
    <property type="entry name" value="IOJAP SUPERFAMILY ORTHOLOG"/>
    <property type="match status" value="1"/>
</dbReference>
<evidence type="ECO:0000313" key="2">
    <source>
        <dbReference type="EMBL" id="QEK39795.1"/>
    </source>
</evidence>
<reference evidence="2 3" key="1">
    <citation type="submission" date="2019-08" db="EMBL/GenBank/DDBJ databases">
        <title>Highly reduced genomes of protist endosymbionts show evolutionary convergence.</title>
        <authorList>
            <person name="George E."/>
            <person name="Husnik F."/>
            <person name="Tashyreva D."/>
            <person name="Prokopchuk G."/>
            <person name="Horak A."/>
            <person name="Kwong W.K."/>
            <person name="Lukes J."/>
            <person name="Keeling P.J."/>
        </authorList>
    </citation>
    <scope>NUCLEOTIDE SEQUENCE [LARGE SCALE GENOMIC DNA]</scope>
    <source>
        <strain evidence="2">1621</strain>
    </source>
</reference>
<dbReference type="OrthoDB" id="9793681at2"/>
<dbReference type="SUPFAM" id="SSF81301">
    <property type="entry name" value="Nucleotidyltransferase"/>
    <property type="match status" value="1"/>
</dbReference>
<keyword evidence="3" id="KW-1185">Reference proteome</keyword>
<dbReference type="Pfam" id="PF02410">
    <property type="entry name" value="RsfS"/>
    <property type="match status" value="1"/>
</dbReference>
<dbReference type="GO" id="GO:0043023">
    <property type="term" value="F:ribosomal large subunit binding"/>
    <property type="evidence" value="ECO:0007669"/>
    <property type="project" value="TreeGrafter"/>
</dbReference>
<protein>
    <submittedName>
        <fullName evidence="2">Ribosome silencing factor</fullName>
    </submittedName>
</protein>
<organism evidence="2 3">
    <name type="scientific">Candidatus Sneabacter namystus</name>
    <dbReference type="NCBI Taxonomy" id="2601646"/>
    <lineage>
        <taxon>Bacteria</taxon>
        <taxon>Pseudomonadati</taxon>
        <taxon>Pseudomonadota</taxon>
        <taxon>Alphaproteobacteria</taxon>
        <taxon>Rickettsiales</taxon>
        <taxon>Rickettsiaceae</taxon>
        <taxon>Rickettsieae</taxon>
        <taxon>Candidatus Sneabacter</taxon>
    </lineage>
</organism>
<dbReference type="PANTHER" id="PTHR21043:SF0">
    <property type="entry name" value="MITOCHONDRIAL ASSEMBLY OF RIBOSOMAL LARGE SUBUNIT PROTEIN 1"/>
    <property type="match status" value="1"/>
</dbReference>
<dbReference type="InterPro" id="IPR004394">
    <property type="entry name" value="Iojap/RsfS/C7orf30"/>
</dbReference>
<dbReference type="AlphaFoldDB" id="A0A5C0UHX8"/>
<gene>
    <name evidence="2" type="primary">rsfS</name>
    <name evidence="2" type="ORF">FZC37_02565</name>
</gene>
<dbReference type="InterPro" id="IPR043519">
    <property type="entry name" value="NT_sf"/>
</dbReference>
<dbReference type="Gene3D" id="3.30.460.10">
    <property type="entry name" value="Beta Polymerase, domain 2"/>
    <property type="match status" value="1"/>
</dbReference>